<reference evidence="3 4" key="1">
    <citation type="journal article" date="2004" name="Syst. Appl. Microbiol.">
        <title>Cryptoendolithic actinomycetes from antarctic sandstone rock samples: Micromonospora endolithica sp. nov. and two isolates related to Micromonospora coerulea Jensen 1932.</title>
        <authorList>
            <person name="Hirsch P."/>
            <person name="Mevs U."/>
            <person name="Kroppenstedt R.M."/>
            <person name="Schumann P."/>
            <person name="Stackebrandt E."/>
        </authorList>
    </citation>
    <scope>NUCLEOTIDE SEQUENCE [LARGE SCALE GENOMIC DNA]</scope>
    <source>
        <strain evidence="3 4">JCM 12677</strain>
    </source>
</reference>
<dbReference type="RefSeq" id="WP_120727830.1">
    <property type="nucleotide sequence ID" value="NZ_RBAK01000003.1"/>
</dbReference>
<dbReference type="SUPFAM" id="SSF75011">
    <property type="entry name" value="3-carboxy-cis,cis-mucoante lactonizing enzyme"/>
    <property type="match status" value="1"/>
</dbReference>
<evidence type="ECO:0000256" key="1">
    <source>
        <dbReference type="SAM" id="MobiDB-lite"/>
    </source>
</evidence>
<feature type="chain" id="PRO_5039670135" evidence="2">
    <location>
        <begin position="26"/>
        <end position="494"/>
    </location>
</feature>
<protein>
    <submittedName>
        <fullName evidence="3">Uncharacterized protein</fullName>
    </submittedName>
</protein>
<proteinExistence type="predicted"/>
<dbReference type="OrthoDB" id="510492at2"/>
<keyword evidence="4" id="KW-1185">Reference proteome</keyword>
<evidence type="ECO:0000313" key="3">
    <source>
        <dbReference type="EMBL" id="RKN48531.1"/>
    </source>
</evidence>
<keyword evidence="2" id="KW-0732">Signal</keyword>
<evidence type="ECO:0000256" key="2">
    <source>
        <dbReference type="SAM" id="SignalP"/>
    </source>
</evidence>
<feature type="compositionally biased region" description="Low complexity" evidence="1">
    <location>
        <begin position="35"/>
        <end position="56"/>
    </location>
</feature>
<sequence length="494" mass="50821">MQGTRRRPRWTAAALALLTLTACQAEPAADTAHWSGPGSASSAPPAASTPTRAGTPKVASGFGAAPTDCPEPRPAPRSANSLDPTAASYLGRNADDAANAVDVSPRCEIVVGGRFTGLSGGATTTLGRGGTGAVLRLDGTGRRLLGTTRLAGTVEDLEVRRDGGEIAVATDRGVWLLDATAGTARWQRGRGATRVAVGAAGTVAAVSGPTVTVYDLRGATLATIRPAGRTVSDVAVDDRAGLVFVSGFRQVSAGPCVPVQIAYVHAYDRRGKLRWRAYDHPADRLGDLCADSRADRVAMGRDGKLYLAGQTAGGNTIFARSAADPSRPAPNVVIDKFTQAFNTSNAHYTYLARLDPATGRQLAGQVVISRIDSKGDKGNTIKPYAITADESGRVYAGGVSAYQIADRSRITLGGRRLAAYAGGDAWVLVLSADLRRRTSWVVFTDGGAGAVRGMAAGSGVAAAVAEVDKGPFHRARAVQSTAGGGYVAAWPGIG</sequence>
<gene>
    <name evidence="3" type="ORF">D7223_11105</name>
</gene>
<evidence type="ECO:0000313" key="4">
    <source>
        <dbReference type="Proteomes" id="UP000281726"/>
    </source>
</evidence>
<dbReference type="EMBL" id="RBAK01000003">
    <property type="protein sequence ID" value="RKN48531.1"/>
    <property type="molecule type" value="Genomic_DNA"/>
</dbReference>
<dbReference type="AlphaFoldDB" id="A0A3A9ZJK8"/>
<dbReference type="PROSITE" id="PS51257">
    <property type="entry name" value="PROKAR_LIPOPROTEIN"/>
    <property type="match status" value="1"/>
</dbReference>
<comment type="caution">
    <text evidence="3">The sequence shown here is derived from an EMBL/GenBank/DDBJ whole genome shotgun (WGS) entry which is preliminary data.</text>
</comment>
<dbReference type="Proteomes" id="UP000281726">
    <property type="component" value="Unassembled WGS sequence"/>
</dbReference>
<feature type="signal peptide" evidence="2">
    <location>
        <begin position="1"/>
        <end position="25"/>
    </location>
</feature>
<organism evidence="3 4">
    <name type="scientific">Micromonospora endolithica</name>
    <dbReference type="NCBI Taxonomy" id="230091"/>
    <lineage>
        <taxon>Bacteria</taxon>
        <taxon>Bacillati</taxon>
        <taxon>Actinomycetota</taxon>
        <taxon>Actinomycetes</taxon>
        <taxon>Micromonosporales</taxon>
        <taxon>Micromonosporaceae</taxon>
        <taxon>Micromonospora</taxon>
    </lineage>
</organism>
<accession>A0A3A9ZJK8</accession>
<name>A0A3A9ZJK8_9ACTN</name>
<feature type="region of interest" description="Disordered" evidence="1">
    <location>
        <begin position="29"/>
        <end position="87"/>
    </location>
</feature>